<accession>B0JPK2</accession>
<dbReference type="AlphaFoldDB" id="B0JPK2"/>
<protein>
    <submittedName>
        <fullName evidence="1">Uncharacterized protein</fullName>
    </submittedName>
</protein>
<evidence type="ECO:0000313" key="1">
    <source>
        <dbReference type="EMBL" id="BAG03576.1"/>
    </source>
</evidence>
<keyword evidence="2" id="KW-1185">Reference proteome</keyword>
<dbReference type="STRING" id="449447.MAE_37540"/>
<dbReference type="HOGENOM" id="CLU_3081840_0_0_3"/>
<dbReference type="Proteomes" id="UP000001510">
    <property type="component" value="Chromosome"/>
</dbReference>
<gene>
    <name evidence="1" type="ordered locus">MAE_37540</name>
</gene>
<dbReference type="KEGG" id="mar:MAE_37540"/>
<dbReference type="PaxDb" id="449447-MAE_37540"/>
<dbReference type="EnsemblBacteria" id="BAG03576">
    <property type="protein sequence ID" value="BAG03576"/>
    <property type="gene ID" value="MAE_37540"/>
</dbReference>
<name>B0JPK2_MICAN</name>
<proteinExistence type="predicted"/>
<sequence length="52" mass="6160">MSFVSLWFFPLARQQDCILEYILPTKPKRAKKLPYILIPKVYILPTIGYDQC</sequence>
<reference evidence="1 2" key="1">
    <citation type="journal article" date="2007" name="DNA Res.">
        <title>Complete genomic structure of the bloom-forming toxic cyanobacterium Microcystis aeruginosa NIES-843.</title>
        <authorList>
            <person name="Kaneko T."/>
            <person name="Nakajima N."/>
            <person name="Okamoto S."/>
            <person name="Suzuki I."/>
            <person name="Tanabe Y."/>
            <person name="Tamaoki M."/>
            <person name="Nakamura Y."/>
            <person name="Kasai F."/>
            <person name="Watanabe A."/>
            <person name="Kawashima K."/>
            <person name="Kishida Y."/>
            <person name="Ono A."/>
            <person name="Shimizu Y."/>
            <person name="Takahashi C."/>
            <person name="Minami C."/>
            <person name="Fujishiro T."/>
            <person name="Kohara M."/>
            <person name="Katoh M."/>
            <person name="Nakazaki N."/>
            <person name="Nakayama S."/>
            <person name="Yamada M."/>
            <person name="Tabata S."/>
            <person name="Watanabe M.M."/>
        </authorList>
    </citation>
    <scope>NUCLEOTIDE SEQUENCE [LARGE SCALE GENOMIC DNA]</scope>
    <source>
        <strain evidence="2">NIES-843 / IAM M-247</strain>
    </source>
</reference>
<evidence type="ECO:0000313" key="2">
    <source>
        <dbReference type="Proteomes" id="UP000001510"/>
    </source>
</evidence>
<dbReference type="EMBL" id="AP009552">
    <property type="protein sequence ID" value="BAG03576.1"/>
    <property type="molecule type" value="Genomic_DNA"/>
</dbReference>
<organism evidence="1 2">
    <name type="scientific">Microcystis aeruginosa (strain NIES-843 / IAM M-2473)</name>
    <dbReference type="NCBI Taxonomy" id="449447"/>
    <lineage>
        <taxon>Bacteria</taxon>
        <taxon>Bacillati</taxon>
        <taxon>Cyanobacteriota</taxon>
        <taxon>Cyanophyceae</taxon>
        <taxon>Oscillatoriophycideae</taxon>
        <taxon>Chroococcales</taxon>
        <taxon>Microcystaceae</taxon>
        <taxon>Microcystis</taxon>
    </lineage>
</organism>